<evidence type="ECO:0000256" key="3">
    <source>
        <dbReference type="PROSITE-ProRule" id="PRU00023"/>
    </source>
</evidence>
<sequence>MPQSTKPGCQQASPLPYIYVPMDTTDAKPNSGRKTLRESVSQKDFHLCQKLLNEGESVTYKDEDGSSLLHILAKKYSKRETRAQNIPSLLLQYGAEINVKDKNGDAPLHIAAREGLKDLCIILVEHQKVNSMNPKVNIKNKKSMTPLHYAAYQGELQIVKLLIKEGADPCARDHMRYLPLHHAADRGHHECCKELAPFYVGDTVQGQEISPPVMLAAMKGHYRCFKEMVHVHAKMNLNFRNAAGNTPLHMVARSGFEKFAALLIETGAALDIQNNVGNTPLMEAVLRNKISCLSVLMEKEANVNIKNNSQSGVLHVAATKKAEECMEYLLKHEEVKKELNEKDKDGYTALFIAVRKHSEKCAVLLLAAGASTSIVCQQKLSLLHLAADNVRPTLLEKLLMIRTLDVNVKNIDNETPLHVVARGGSREGCQLLLRKGAHIDAADKNGRTALQLSAYQGHSSVVRLLIKYGANKRAKDDNNTTALHAAAAKGNLECCEILSDADKALYKLQDRKKRYALDIAFLKGHDKVFQFLLNILPYKNINTMPQDLQDHLHSYTHKALKGRKKTVVETIVRSQWWEAGFGVVKKHEDVPCTNFRELIKLYPFLAQVVMDHCTSVTEKCTLYDFRLLEDNYCIKEDKNILRSSVKSPFNQQTWEVLPAAKELTSKVLVWKKEHPVSIMAHHRCLGLLQHPLTEAWISFKWKSYARWIFAGLLVLRLFAVGVLIGFMATIHNWEQVKKYSNKSKEVFCGVLETSHDTVNAAEEMMTPEFTGRLQWNSTVYYTWHVLLLVSLILQLQWDYVDSTFIFVRIPSLVLTTIVCIPSCKCGFQLGIKMVPIWQCGILALLMAWVQLIQIINKLPQLSIFTISTWDFIKCYLKGLMYIGMVIILFAFIFFMLLRDQLAFKTVPQSIIKTVVWMLGDLNYDETFVGENKLSYPVLVNVLFLIFMCTVWVFIVTLIKTPSSDEREVALYRKAGRANLILNLDVLFPSLRRKYAIGKYNNMYKRPWLVKKIQNFQRPSSWMSRTLALSFNMVALMDLDELKKDDNNDQVLSKFEEFFQLFKKKVDGTANLSLPDPQQDHLEAQTRKLDQLLTLFNQLNDNYQKQNEQMIELKQQLDNMKQKSRHSVHIP</sequence>
<protein>
    <submittedName>
        <fullName evidence="6">Transient receptor potential cation channel subfamily A member 1-like 2</fullName>
    </submittedName>
</protein>
<feature type="repeat" description="ANK" evidence="3">
    <location>
        <begin position="243"/>
        <end position="275"/>
    </location>
</feature>
<keyword evidence="6" id="KW-0675">Receptor</keyword>
<feature type="repeat" description="ANK" evidence="3">
    <location>
        <begin position="142"/>
        <end position="174"/>
    </location>
</feature>
<feature type="repeat" description="ANK" evidence="3">
    <location>
        <begin position="276"/>
        <end position="308"/>
    </location>
</feature>
<feature type="coiled-coil region" evidence="4">
    <location>
        <begin position="1081"/>
        <end position="1122"/>
    </location>
</feature>
<keyword evidence="5" id="KW-0472">Membrane</keyword>
<dbReference type="Proteomes" id="UP000747542">
    <property type="component" value="Unassembled WGS sequence"/>
</dbReference>
<feature type="transmembrane region" description="Helical" evidence="5">
    <location>
        <begin position="779"/>
        <end position="797"/>
    </location>
</feature>
<organism evidence="6 7">
    <name type="scientific">Homarus americanus</name>
    <name type="common">American lobster</name>
    <dbReference type="NCBI Taxonomy" id="6706"/>
    <lineage>
        <taxon>Eukaryota</taxon>
        <taxon>Metazoa</taxon>
        <taxon>Ecdysozoa</taxon>
        <taxon>Arthropoda</taxon>
        <taxon>Crustacea</taxon>
        <taxon>Multicrustacea</taxon>
        <taxon>Malacostraca</taxon>
        <taxon>Eumalacostraca</taxon>
        <taxon>Eucarida</taxon>
        <taxon>Decapoda</taxon>
        <taxon>Pleocyemata</taxon>
        <taxon>Astacidea</taxon>
        <taxon>Nephropoidea</taxon>
        <taxon>Nephropidae</taxon>
        <taxon>Homarus</taxon>
    </lineage>
</organism>
<proteinExistence type="predicted"/>
<keyword evidence="5" id="KW-0812">Transmembrane</keyword>
<evidence type="ECO:0000256" key="2">
    <source>
        <dbReference type="ARBA" id="ARBA00023043"/>
    </source>
</evidence>
<feature type="transmembrane region" description="Helical" evidence="5">
    <location>
        <begin position="707"/>
        <end position="730"/>
    </location>
</feature>
<feature type="transmembrane region" description="Helical" evidence="5">
    <location>
        <begin position="937"/>
        <end position="958"/>
    </location>
</feature>
<comment type="caution">
    <text evidence="6">The sequence shown here is derived from an EMBL/GenBank/DDBJ whole genome shotgun (WGS) entry which is preliminary data.</text>
</comment>
<dbReference type="SUPFAM" id="SSF48403">
    <property type="entry name" value="Ankyrin repeat"/>
    <property type="match status" value="2"/>
</dbReference>
<feature type="repeat" description="ANK" evidence="3">
    <location>
        <begin position="412"/>
        <end position="444"/>
    </location>
</feature>
<dbReference type="PRINTS" id="PR01415">
    <property type="entry name" value="ANKYRIN"/>
</dbReference>
<dbReference type="InterPro" id="IPR036770">
    <property type="entry name" value="Ankyrin_rpt-contain_sf"/>
</dbReference>
<feature type="repeat" description="ANK" evidence="3">
    <location>
        <begin position="445"/>
        <end position="477"/>
    </location>
</feature>
<evidence type="ECO:0000256" key="1">
    <source>
        <dbReference type="ARBA" id="ARBA00022737"/>
    </source>
</evidence>
<name>A0A8J5MQH3_HOMAM</name>
<keyword evidence="5" id="KW-1133">Transmembrane helix</keyword>
<feature type="transmembrane region" description="Helical" evidence="5">
    <location>
        <begin position="875"/>
        <end position="897"/>
    </location>
</feature>
<dbReference type="PROSITE" id="PS50088">
    <property type="entry name" value="ANK_REPEAT"/>
    <property type="match status" value="6"/>
</dbReference>
<feature type="repeat" description="ANK" evidence="3">
    <location>
        <begin position="64"/>
        <end position="102"/>
    </location>
</feature>
<dbReference type="PANTHER" id="PTHR24166:SF48">
    <property type="entry name" value="PROTEIN VAPYRIN"/>
    <property type="match status" value="1"/>
</dbReference>
<feature type="transmembrane region" description="Helical" evidence="5">
    <location>
        <begin position="803"/>
        <end position="823"/>
    </location>
</feature>
<dbReference type="AlphaFoldDB" id="A0A8J5MQH3"/>
<evidence type="ECO:0000313" key="6">
    <source>
        <dbReference type="EMBL" id="KAG7159979.1"/>
    </source>
</evidence>
<gene>
    <name evidence="6" type="primary">Trpa1-L2</name>
    <name evidence="6" type="ORF">Hamer_G017421</name>
</gene>
<keyword evidence="2 3" id="KW-0040">ANK repeat</keyword>
<keyword evidence="7" id="KW-1185">Reference proteome</keyword>
<dbReference type="PROSITE" id="PS50297">
    <property type="entry name" value="ANK_REP_REGION"/>
    <property type="match status" value="5"/>
</dbReference>
<evidence type="ECO:0000256" key="4">
    <source>
        <dbReference type="SAM" id="Coils"/>
    </source>
</evidence>
<accession>A0A8J5MQH3</accession>
<dbReference type="InterPro" id="IPR002110">
    <property type="entry name" value="Ankyrin_rpt"/>
</dbReference>
<reference evidence="6" key="1">
    <citation type="journal article" date="2021" name="Sci. Adv.">
        <title>The American lobster genome reveals insights on longevity, neural, and immune adaptations.</title>
        <authorList>
            <person name="Polinski J.M."/>
            <person name="Zimin A.V."/>
            <person name="Clark K.F."/>
            <person name="Kohn A.B."/>
            <person name="Sadowski N."/>
            <person name="Timp W."/>
            <person name="Ptitsyn A."/>
            <person name="Khanna P."/>
            <person name="Romanova D.Y."/>
            <person name="Williams P."/>
            <person name="Greenwood S.J."/>
            <person name="Moroz L.L."/>
            <person name="Walt D.R."/>
            <person name="Bodnar A.G."/>
        </authorList>
    </citation>
    <scope>NUCLEOTIDE SEQUENCE</scope>
    <source>
        <strain evidence="6">GMGI-L3</strain>
    </source>
</reference>
<evidence type="ECO:0000313" key="7">
    <source>
        <dbReference type="Proteomes" id="UP000747542"/>
    </source>
</evidence>
<dbReference type="Pfam" id="PF00023">
    <property type="entry name" value="Ank"/>
    <property type="match status" value="1"/>
</dbReference>
<dbReference type="SMART" id="SM00248">
    <property type="entry name" value="ANK"/>
    <property type="match status" value="15"/>
</dbReference>
<dbReference type="EMBL" id="JAHLQT010031743">
    <property type="protein sequence ID" value="KAG7159979.1"/>
    <property type="molecule type" value="Genomic_DNA"/>
</dbReference>
<feature type="transmembrane region" description="Helical" evidence="5">
    <location>
        <begin position="835"/>
        <end position="855"/>
    </location>
</feature>
<evidence type="ECO:0000256" key="5">
    <source>
        <dbReference type="SAM" id="Phobius"/>
    </source>
</evidence>
<dbReference type="Pfam" id="PF12796">
    <property type="entry name" value="Ank_2"/>
    <property type="match status" value="5"/>
</dbReference>
<dbReference type="PANTHER" id="PTHR24166">
    <property type="entry name" value="ROLLING PEBBLES, ISOFORM B"/>
    <property type="match status" value="1"/>
</dbReference>
<keyword evidence="4" id="KW-0175">Coiled coil</keyword>
<keyword evidence="1" id="KW-0677">Repeat</keyword>
<dbReference type="InterPro" id="IPR050889">
    <property type="entry name" value="Dendritic_Spine_Reg/Scaffold"/>
</dbReference>
<dbReference type="Gene3D" id="1.25.40.20">
    <property type="entry name" value="Ankyrin repeat-containing domain"/>
    <property type="match status" value="6"/>
</dbReference>